<reference evidence="1 2" key="1">
    <citation type="submission" date="2021-03" db="EMBL/GenBank/DDBJ databases">
        <title>Sequencing the genomes of 1000 actinobacteria strains.</title>
        <authorList>
            <person name="Klenk H.-P."/>
        </authorList>
    </citation>
    <scope>NUCLEOTIDE SEQUENCE [LARGE SCALE GENOMIC DNA]</scope>
    <source>
        <strain evidence="1 2">DSM 44580</strain>
    </source>
</reference>
<proteinExistence type="predicted"/>
<sequence length="132" mass="13909">MHVLVTESKFGDADRLVEKLDETGCRVSTCHGQLGPCRVLAPASRCPLDGRGGVDLVVDVRGACEELSAREYGVVCAVRANLPLLIVGTDPAVPAAVPAGLQRWAHAVSADHLLDACRDIVDSHRDTGESPS</sequence>
<dbReference type="RefSeq" id="WP_086786113.1">
    <property type="nucleotide sequence ID" value="NZ_JAGIOO010000001.1"/>
</dbReference>
<dbReference type="EMBL" id="JAGIOO010000001">
    <property type="protein sequence ID" value="MBP2479482.1"/>
    <property type="molecule type" value="Genomic_DNA"/>
</dbReference>
<protein>
    <submittedName>
        <fullName evidence="1">Uncharacterized protein</fullName>
    </submittedName>
</protein>
<dbReference type="Proteomes" id="UP001519363">
    <property type="component" value="Unassembled WGS sequence"/>
</dbReference>
<evidence type="ECO:0000313" key="2">
    <source>
        <dbReference type="Proteomes" id="UP001519363"/>
    </source>
</evidence>
<name>A0ABS5ASB5_9PSEU</name>
<gene>
    <name evidence="1" type="ORF">JOF53_008354</name>
</gene>
<organism evidence="1 2">
    <name type="scientific">Crossiella equi</name>
    <dbReference type="NCBI Taxonomy" id="130796"/>
    <lineage>
        <taxon>Bacteria</taxon>
        <taxon>Bacillati</taxon>
        <taxon>Actinomycetota</taxon>
        <taxon>Actinomycetes</taxon>
        <taxon>Pseudonocardiales</taxon>
        <taxon>Pseudonocardiaceae</taxon>
        <taxon>Crossiella</taxon>
    </lineage>
</organism>
<comment type="caution">
    <text evidence="1">The sequence shown here is derived from an EMBL/GenBank/DDBJ whole genome shotgun (WGS) entry which is preliminary data.</text>
</comment>
<accession>A0ABS5ASB5</accession>
<keyword evidence="2" id="KW-1185">Reference proteome</keyword>
<evidence type="ECO:0000313" key="1">
    <source>
        <dbReference type="EMBL" id="MBP2479482.1"/>
    </source>
</evidence>